<dbReference type="AlphaFoldDB" id="A0A382FP38"/>
<evidence type="ECO:0008006" key="2">
    <source>
        <dbReference type="Google" id="ProtNLM"/>
    </source>
</evidence>
<accession>A0A382FP38</accession>
<proteinExistence type="predicted"/>
<sequence length="118" mass="13354">MRNNKKDLASTEQQCLFVGDSLKQARKSKQMEVEDVAQQLYINPSIITHLEEENYDQIGAEVFIKGHLKNYAQFLDLPVEKILATFSDGTYIKGQEVLTPKITDHLVALKIIAYASVL</sequence>
<gene>
    <name evidence="1" type="ORF">METZ01_LOCUS217750</name>
</gene>
<reference evidence="1" key="1">
    <citation type="submission" date="2018-05" db="EMBL/GenBank/DDBJ databases">
        <authorList>
            <person name="Lanie J.A."/>
            <person name="Ng W.-L."/>
            <person name="Kazmierczak K.M."/>
            <person name="Andrzejewski T.M."/>
            <person name="Davidsen T.M."/>
            <person name="Wayne K.J."/>
            <person name="Tettelin H."/>
            <person name="Glass J.I."/>
            <person name="Rusch D."/>
            <person name="Podicherti R."/>
            <person name="Tsui H.-C.T."/>
            <person name="Winkler M.E."/>
        </authorList>
    </citation>
    <scope>NUCLEOTIDE SEQUENCE</scope>
</reference>
<dbReference type="SUPFAM" id="SSF47413">
    <property type="entry name" value="lambda repressor-like DNA-binding domains"/>
    <property type="match status" value="1"/>
</dbReference>
<protein>
    <recommendedName>
        <fullName evidence="2">HTH cro/C1-type domain-containing protein</fullName>
    </recommendedName>
</protein>
<dbReference type="GO" id="GO:0003677">
    <property type="term" value="F:DNA binding"/>
    <property type="evidence" value="ECO:0007669"/>
    <property type="project" value="InterPro"/>
</dbReference>
<dbReference type="PANTHER" id="PTHR34475">
    <property type="match status" value="1"/>
</dbReference>
<dbReference type="PANTHER" id="PTHR34475:SF1">
    <property type="entry name" value="CYTOSKELETON PROTEIN RODZ"/>
    <property type="match status" value="1"/>
</dbReference>
<dbReference type="EMBL" id="UINC01051122">
    <property type="protein sequence ID" value="SVB64896.1"/>
    <property type="molecule type" value="Genomic_DNA"/>
</dbReference>
<name>A0A382FP38_9ZZZZ</name>
<feature type="non-terminal residue" evidence="1">
    <location>
        <position position="118"/>
    </location>
</feature>
<organism evidence="1">
    <name type="scientific">marine metagenome</name>
    <dbReference type="NCBI Taxonomy" id="408172"/>
    <lineage>
        <taxon>unclassified sequences</taxon>
        <taxon>metagenomes</taxon>
        <taxon>ecological metagenomes</taxon>
    </lineage>
</organism>
<evidence type="ECO:0000313" key="1">
    <source>
        <dbReference type="EMBL" id="SVB64896.1"/>
    </source>
</evidence>
<dbReference type="Pfam" id="PF13413">
    <property type="entry name" value="HTH_25"/>
    <property type="match status" value="1"/>
</dbReference>
<dbReference type="InterPro" id="IPR010982">
    <property type="entry name" value="Lambda_DNA-bd_dom_sf"/>
</dbReference>
<dbReference type="InterPro" id="IPR050400">
    <property type="entry name" value="Bact_Cytoskel_RodZ"/>
</dbReference>
<dbReference type="Gene3D" id="1.10.260.40">
    <property type="entry name" value="lambda repressor-like DNA-binding domains"/>
    <property type="match status" value="1"/>
</dbReference>